<reference evidence="2" key="1">
    <citation type="submission" date="2015-01" db="EMBL/GenBank/DDBJ databases">
        <authorList>
            <person name="Durling Mikael"/>
        </authorList>
    </citation>
    <scope>NUCLEOTIDE SEQUENCE</scope>
</reference>
<feature type="transmembrane region" description="Helical" evidence="1">
    <location>
        <begin position="47"/>
        <end position="67"/>
    </location>
</feature>
<keyword evidence="1" id="KW-0472">Membrane</keyword>
<dbReference type="AlphaFoldDB" id="A0A0B7KRC1"/>
<keyword evidence="1" id="KW-1133">Transmembrane helix</keyword>
<proteinExistence type="predicted"/>
<accession>A0A0B7KRC1</accession>
<evidence type="ECO:0000313" key="2">
    <source>
        <dbReference type="EMBL" id="CEO57341.1"/>
    </source>
</evidence>
<gene>
    <name evidence="2" type="ORF">BN869_000013399_1</name>
</gene>
<name>A0A0B7KRC1_BIOOC</name>
<organism evidence="2">
    <name type="scientific">Bionectria ochroleuca</name>
    <name type="common">Gliocladium roseum</name>
    <dbReference type="NCBI Taxonomy" id="29856"/>
    <lineage>
        <taxon>Eukaryota</taxon>
        <taxon>Fungi</taxon>
        <taxon>Dikarya</taxon>
        <taxon>Ascomycota</taxon>
        <taxon>Pezizomycotina</taxon>
        <taxon>Sordariomycetes</taxon>
        <taxon>Hypocreomycetidae</taxon>
        <taxon>Hypocreales</taxon>
        <taxon>Bionectriaceae</taxon>
        <taxon>Clonostachys</taxon>
    </lineage>
</organism>
<sequence length="181" mass="20907">MSAIDGRNLPDLASNSFILRRKLNHNMNSAILDAATLQPIRIPDRAMWLQLLLLSPLLYVAWNIISLRRNIAKCRSMGVPVVWVPIDHRNFFWLLIQGYVWDFIDSYNRPWSSIPTYIRFTRPGWQFYDKGDTHVKLGPVWALVTPANTFINVSDPKAIEAMVNHRKDSVSQAEQPSKHCH</sequence>
<protein>
    <submittedName>
        <fullName evidence="2">Uncharacterized protein</fullName>
    </submittedName>
</protein>
<keyword evidence="1" id="KW-0812">Transmembrane</keyword>
<dbReference type="EMBL" id="CDPU01000096">
    <property type="protein sequence ID" value="CEO57341.1"/>
    <property type="molecule type" value="Genomic_DNA"/>
</dbReference>
<evidence type="ECO:0000256" key="1">
    <source>
        <dbReference type="SAM" id="Phobius"/>
    </source>
</evidence>